<name>A0A2J6RTN7_HYAVF</name>
<dbReference type="PROSITE" id="PS50296">
    <property type="entry name" value="SUI1"/>
    <property type="match status" value="1"/>
</dbReference>
<dbReference type="InterPro" id="IPR050318">
    <property type="entry name" value="DENR/SUI1_TIF"/>
</dbReference>
<dbReference type="InterPro" id="IPR005873">
    <property type="entry name" value="DENR_eukaryotes"/>
</dbReference>
<dbReference type="SUPFAM" id="SSF55159">
    <property type="entry name" value="eIF1-like"/>
    <property type="match status" value="1"/>
</dbReference>
<dbReference type="InterPro" id="IPR048517">
    <property type="entry name" value="DENR_N"/>
</dbReference>
<evidence type="ECO:0000256" key="2">
    <source>
        <dbReference type="ARBA" id="ARBA00011742"/>
    </source>
</evidence>
<dbReference type="GO" id="GO:0005840">
    <property type="term" value="C:ribosome"/>
    <property type="evidence" value="ECO:0007669"/>
    <property type="project" value="UniProtKB-KW"/>
</dbReference>
<keyword evidence="4" id="KW-0687">Ribonucleoprotein</keyword>
<dbReference type="Proteomes" id="UP000235786">
    <property type="component" value="Unassembled WGS sequence"/>
</dbReference>
<dbReference type="PANTHER" id="PTHR12789">
    <property type="entry name" value="DENSITY-REGULATED PROTEIN HOMOLOG"/>
    <property type="match status" value="1"/>
</dbReference>
<feature type="domain" description="SUI1" evidence="5">
    <location>
        <begin position="104"/>
        <end position="175"/>
    </location>
</feature>
<dbReference type="CDD" id="cd11607">
    <property type="entry name" value="DENR_C"/>
    <property type="match status" value="1"/>
</dbReference>
<dbReference type="Gene3D" id="3.30.780.10">
    <property type="entry name" value="SUI1-like domain"/>
    <property type="match status" value="1"/>
</dbReference>
<dbReference type="GO" id="GO:0003743">
    <property type="term" value="F:translation initiation factor activity"/>
    <property type="evidence" value="ECO:0007669"/>
    <property type="project" value="InterPro"/>
</dbReference>
<dbReference type="GO" id="GO:0005737">
    <property type="term" value="C:cytoplasm"/>
    <property type="evidence" value="ECO:0007669"/>
    <property type="project" value="UniProtKB-SubCell"/>
</dbReference>
<dbReference type="InterPro" id="IPR046447">
    <property type="entry name" value="DENR_C"/>
</dbReference>
<dbReference type="InterPro" id="IPR001950">
    <property type="entry name" value="SUI1"/>
</dbReference>
<proteinExistence type="inferred from homology"/>
<dbReference type="PANTHER" id="PTHR12789:SF0">
    <property type="entry name" value="DENSITY-REGULATED PROTEIN"/>
    <property type="match status" value="1"/>
</dbReference>
<dbReference type="GO" id="GO:0002188">
    <property type="term" value="P:translation reinitiation"/>
    <property type="evidence" value="ECO:0007669"/>
    <property type="project" value="TreeGrafter"/>
</dbReference>
<dbReference type="STRING" id="1149755.A0A2J6RTN7"/>
<dbReference type="AlphaFoldDB" id="A0A2J6RTN7"/>
<evidence type="ECO:0000313" key="7">
    <source>
        <dbReference type="Proteomes" id="UP000235786"/>
    </source>
</evidence>
<organism evidence="6 7">
    <name type="scientific">Hyaloscypha variabilis (strain UAMH 11265 / GT02V1 / F)</name>
    <name type="common">Meliniomyces variabilis</name>
    <dbReference type="NCBI Taxonomy" id="1149755"/>
    <lineage>
        <taxon>Eukaryota</taxon>
        <taxon>Fungi</taxon>
        <taxon>Dikarya</taxon>
        <taxon>Ascomycota</taxon>
        <taxon>Pezizomycotina</taxon>
        <taxon>Leotiomycetes</taxon>
        <taxon>Helotiales</taxon>
        <taxon>Hyaloscyphaceae</taxon>
        <taxon>Hyaloscypha</taxon>
        <taxon>Hyaloscypha variabilis</taxon>
    </lineage>
</organism>
<evidence type="ECO:0000256" key="3">
    <source>
        <dbReference type="ARBA" id="ARBA00020058"/>
    </source>
</evidence>
<comment type="subcellular location">
    <subcellularLocation>
        <location evidence="4">Cytoplasm</location>
    </subcellularLocation>
</comment>
<evidence type="ECO:0000259" key="5">
    <source>
        <dbReference type="PROSITE" id="PS50296"/>
    </source>
</evidence>
<evidence type="ECO:0000256" key="1">
    <source>
        <dbReference type="ARBA" id="ARBA00007514"/>
    </source>
</evidence>
<sequence>MADTEVEHALPSEPQSRHVVYCGACSLPPEYCEFGGIVKKCQDWLQKNHPEMYDRLWSEDALAAATSTLSLDAQKRAEKDAHKKALKAEALEQKHLQQIAESKVTIKRVERNKRKFVTTVTGLEAFGLENKKVAKDLGKKFATGASVTKVPSGGEEIVVQGDVSEEIEEFLLEKYKVIPEDNIELVEDKKKKGAGAGG</sequence>
<keyword evidence="7" id="KW-1185">Reference proteome</keyword>
<dbReference type="NCBIfam" id="TIGR01159">
    <property type="entry name" value="DRP1"/>
    <property type="match status" value="1"/>
</dbReference>
<dbReference type="Pfam" id="PF21023">
    <property type="entry name" value="DENR_N"/>
    <property type="match status" value="1"/>
</dbReference>
<keyword evidence="4" id="KW-0689">Ribosomal protein</keyword>
<dbReference type="GO" id="GO:1990904">
    <property type="term" value="C:ribonucleoprotein complex"/>
    <property type="evidence" value="ECO:0007669"/>
    <property type="project" value="UniProtKB-KW"/>
</dbReference>
<dbReference type="InterPro" id="IPR036877">
    <property type="entry name" value="SUI1_dom_sf"/>
</dbReference>
<comment type="domain">
    <text evidence="4">The SUI1 domain may be involved in RNA binding.</text>
</comment>
<protein>
    <recommendedName>
        <fullName evidence="3 4">Translation machinery-associated protein 22</fullName>
    </recommendedName>
</protein>
<dbReference type="Pfam" id="PF01253">
    <property type="entry name" value="SUI1"/>
    <property type="match status" value="1"/>
</dbReference>
<keyword evidence="4" id="KW-0963">Cytoplasm</keyword>
<evidence type="ECO:0000256" key="4">
    <source>
        <dbReference type="RuleBase" id="RU361273"/>
    </source>
</evidence>
<comment type="subunit">
    <text evidence="2 4">Interacts with the 40S ribosomal subunit.</text>
</comment>
<accession>A0A2J6RTN7</accession>
<gene>
    <name evidence="6" type="ORF">L207DRAFT_543792</name>
</gene>
<dbReference type="GO" id="GO:0003729">
    <property type="term" value="F:mRNA binding"/>
    <property type="evidence" value="ECO:0007669"/>
    <property type="project" value="TreeGrafter"/>
</dbReference>
<dbReference type="OrthoDB" id="277199at2759"/>
<dbReference type="GO" id="GO:0001731">
    <property type="term" value="P:formation of translation preinitiation complex"/>
    <property type="evidence" value="ECO:0007669"/>
    <property type="project" value="TreeGrafter"/>
</dbReference>
<comment type="similarity">
    <text evidence="1 4">Belongs to the DENR family.</text>
</comment>
<evidence type="ECO:0000313" key="6">
    <source>
        <dbReference type="EMBL" id="PMD41877.1"/>
    </source>
</evidence>
<reference evidence="6 7" key="1">
    <citation type="submission" date="2016-04" db="EMBL/GenBank/DDBJ databases">
        <title>A degradative enzymes factory behind the ericoid mycorrhizal symbiosis.</title>
        <authorList>
            <consortium name="DOE Joint Genome Institute"/>
            <person name="Martino E."/>
            <person name="Morin E."/>
            <person name="Grelet G."/>
            <person name="Kuo A."/>
            <person name="Kohler A."/>
            <person name="Daghino S."/>
            <person name="Barry K."/>
            <person name="Choi C."/>
            <person name="Cichocki N."/>
            <person name="Clum A."/>
            <person name="Copeland A."/>
            <person name="Hainaut M."/>
            <person name="Haridas S."/>
            <person name="Labutti K."/>
            <person name="Lindquist E."/>
            <person name="Lipzen A."/>
            <person name="Khouja H.-R."/>
            <person name="Murat C."/>
            <person name="Ohm R."/>
            <person name="Olson A."/>
            <person name="Spatafora J."/>
            <person name="Veneault-Fourrey C."/>
            <person name="Henrissat B."/>
            <person name="Grigoriev I."/>
            <person name="Martin F."/>
            <person name="Perotto S."/>
        </authorList>
    </citation>
    <scope>NUCLEOTIDE SEQUENCE [LARGE SCALE GENOMIC DNA]</scope>
    <source>
        <strain evidence="6 7">F</strain>
    </source>
</reference>
<dbReference type="EMBL" id="KZ613944">
    <property type="protein sequence ID" value="PMD41877.1"/>
    <property type="molecule type" value="Genomic_DNA"/>
</dbReference>